<comment type="caution">
    <text evidence="2">The sequence shown here is derived from an EMBL/GenBank/DDBJ whole genome shotgun (WGS) entry which is preliminary data.</text>
</comment>
<reference evidence="2" key="1">
    <citation type="submission" date="2016-04" db="EMBL/GenBank/DDBJ databases">
        <authorList>
            <person name="Tabuchi Yagui T.R."/>
        </authorList>
    </citation>
    <scope>NUCLEOTIDE SEQUENCE [LARGE SCALE GENOMIC DNA]</scope>
    <source>
        <strain evidence="2">NIES-26</strain>
    </source>
</reference>
<dbReference type="EMBL" id="LXQD01000043">
    <property type="protein sequence ID" value="RCJ40714.1"/>
    <property type="molecule type" value="Genomic_DNA"/>
</dbReference>
<organism evidence="2 3">
    <name type="scientific">Nostoc minutum NIES-26</name>
    <dbReference type="NCBI Taxonomy" id="1844469"/>
    <lineage>
        <taxon>Bacteria</taxon>
        <taxon>Bacillati</taxon>
        <taxon>Cyanobacteriota</taxon>
        <taxon>Cyanophyceae</taxon>
        <taxon>Nostocales</taxon>
        <taxon>Nostocaceae</taxon>
        <taxon>Nostoc</taxon>
    </lineage>
</organism>
<dbReference type="Gene3D" id="2.40.10.10">
    <property type="entry name" value="Trypsin-like serine proteases"/>
    <property type="match status" value="2"/>
</dbReference>
<keyword evidence="3" id="KW-1185">Reference proteome</keyword>
<sequence length="273" mass="28722">MRLDRGITSVIIGIAITFGQPEIAVTLTAQDVSNIAKQITVVISGPKLGSGVIIHQQGDTYSVLTNGHVVDEAGTYTVQTRDRSTYEVKSNLVQRLPGVDLAVLKFTSSKKYNIATIGNSDAATEGTTVYVSGAPEPVQGIEARTVLVLRGEIVGTNSQPQEGYVLIYNNNTHRGMSGGPVLDENGHLIGIHGRGARDNDGQKVGFNLGIPIKIFTASKTGSNLGVTTQNPPITQVPPKSFTDPSSSVPLIGRPRTIDGSEGTAGFGCPGRRC</sequence>
<gene>
    <name evidence="2" type="ORF">A6770_09885</name>
</gene>
<evidence type="ECO:0000256" key="1">
    <source>
        <dbReference type="SAM" id="MobiDB-lite"/>
    </source>
</evidence>
<proteinExistence type="predicted"/>
<dbReference type="InterPro" id="IPR043504">
    <property type="entry name" value="Peptidase_S1_PA_chymotrypsin"/>
</dbReference>
<dbReference type="Proteomes" id="UP000252107">
    <property type="component" value="Unassembled WGS sequence"/>
</dbReference>
<dbReference type="PANTHER" id="PTHR43019:SF62">
    <property type="entry name" value="SERINE ENDOPROTEASE DEGS"/>
    <property type="match status" value="1"/>
</dbReference>
<dbReference type="AlphaFoldDB" id="A0A367RYE1"/>
<dbReference type="PANTHER" id="PTHR43019">
    <property type="entry name" value="SERINE ENDOPROTEASE DEGS"/>
    <property type="match status" value="1"/>
</dbReference>
<feature type="compositionally biased region" description="Gly residues" evidence="1">
    <location>
        <begin position="262"/>
        <end position="273"/>
    </location>
</feature>
<evidence type="ECO:0000313" key="3">
    <source>
        <dbReference type="Proteomes" id="UP000252107"/>
    </source>
</evidence>
<dbReference type="Pfam" id="PF13365">
    <property type="entry name" value="Trypsin_2"/>
    <property type="match status" value="1"/>
</dbReference>
<feature type="region of interest" description="Disordered" evidence="1">
    <location>
        <begin position="229"/>
        <end position="273"/>
    </location>
</feature>
<evidence type="ECO:0000313" key="2">
    <source>
        <dbReference type="EMBL" id="RCJ40714.1"/>
    </source>
</evidence>
<dbReference type="SUPFAM" id="SSF50494">
    <property type="entry name" value="Trypsin-like serine proteases"/>
    <property type="match status" value="1"/>
</dbReference>
<accession>A0A367RYE1</accession>
<name>A0A367RYE1_9NOSO</name>
<protein>
    <recommendedName>
        <fullName evidence="4">Peptidase S1</fullName>
    </recommendedName>
</protein>
<evidence type="ECO:0008006" key="4">
    <source>
        <dbReference type="Google" id="ProtNLM"/>
    </source>
</evidence>
<dbReference type="InterPro" id="IPR009003">
    <property type="entry name" value="Peptidase_S1_PA"/>
</dbReference>